<dbReference type="GO" id="GO:0003700">
    <property type="term" value="F:DNA-binding transcription factor activity"/>
    <property type="evidence" value="ECO:0007669"/>
    <property type="project" value="InterPro"/>
</dbReference>
<dbReference type="Gene3D" id="1.10.10.10">
    <property type="entry name" value="Winged helix-like DNA-binding domain superfamily/Winged helix DNA-binding domain"/>
    <property type="match status" value="1"/>
</dbReference>
<dbReference type="EMBL" id="SLUM01000006">
    <property type="protein sequence ID" value="TCL59184.1"/>
    <property type="molecule type" value="Genomic_DNA"/>
</dbReference>
<keyword evidence="1" id="KW-0805">Transcription regulation</keyword>
<evidence type="ECO:0000256" key="2">
    <source>
        <dbReference type="ARBA" id="ARBA00023125"/>
    </source>
</evidence>
<dbReference type="OrthoDB" id="9801546at2"/>
<dbReference type="SMART" id="SM00345">
    <property type="entry name" value="HTH_GNTR"/>
    <property type="match status" value="1"/>
</dbReference>
<dbReference type="STRING" id="1650663.GCA_001486665_03197"/>
<dbReference type="RefSeq" id="WP_058966647.1">
    <property type="nucleotide sequence ID" value="NZ_CABKVM010000019.1"/>
</dbReference>
<dbReference type="AlphaFoldDB" id="A0A4R1R1I9"/>
<dbReference type="InterPro" id="IPR036390">
    <property type="entry name" value="WH_DNA-bd_sf"/>
</dbReference>
<protein>
    <submittedName>
        <fullName evidence="5">GntR family transcriptional regulator</fullName>
    </submittedName>
</protein>
<dbReference type="PANTHER" id="PTHR38445:SF7">
    <property type="entry name" value="GNTR-FAMILY TRANSCRIPTIONAL REGULATOR"/>
    <property type="match status" value="1"/>
</dbReference>
<feature type="domain" description="HTH gntR-type" evidence="4">
    <location>
        <begin position="11"/>
        <end position="79"/>
    </location>
</feature>
<evidence type="ECO:0000256" key="1">
    <source>
        <dbReference type="ARBA" id="ARBA00023015"/>
    </source>
</evidence>
<keyword evidence="2" id="KW-0238">DNA-binding</keyword>
<dbReference type="Pfam" id="PF00392">
    <property type="entry name" value="GntR"/>
    <property type="match status" value="1"/>
</dbReference>
<reference evidence="5 6" key="1">
    <citation type="submission" date="2019-03" db="EMBL/GenBank/DDBJ databases">
        <title>Genomic Encyclopedia of Type Strains, Phase IV (KMG-IV): sequencing the most valuable type-strain genomes for metagenomic binning, comparative biology and taxonomic classification.</title>
        <authorList>
            <person name="Goeker M."/>
        </authorList>
    </citation>
    <scope>NUCLEOTIDE SEQUENCE [LARGE SCALE GENOMIC DNA]</scope>
    <source>
        <strain evidence="5 6">DSM 100451</strain>
    </source>
</reference>
<evidence type="ECO:0000256" key="3">
    <source>
        <dbReference type="ARBA" id="ARBA00023163"/>
    </source>
</evidence>
<dbReference type="SUPFAM" id="SSF46785">
    <property type="entry name" value="Winged helix' DNA-binding domain"/>
    <property type="match status" value="1"/>
</dbReference>
<proteinExistence type="predicted"/>
<dbReference type="Proteomes" id="UP000295184">
    <property type="component" value="Unassembled WGS sequence"/>
</dbReference>
<dbReference type="PROSITE" id="PS50949">
    <property type="entry name" value="HTH_GNTR"/>
    <property type="match status" value="1"/>
</dbReference>
<evidence type="ECO:0000313" key="6">
    <source>
        <dbReference type="Proteomes" id="UP000295184"/>
    </source>
</evidence>
<gene>
    <name evidence="5" type="ORF">EDD77_10698</name>
</gene>
<name>A0A4R1R1I9_9FIRM</name>
<dbReference type="GO" id="GO:0003677">
    <property type="term" value="F:DNA binding"/>
    <property type="evidence" value="ECO:0007669"/>
    <property type="project" value="UniProtKB-KW"/>
</dbReference>
<accession>A0A4R1R1I9</accession>
<evidence type="ECO:0000259" key="4">
    <source>
        <dbReference type="PROSITE" id="PS50949"/>
    </source>
</evidence>
<dbReference type="CDD" id="cd07377">
    <property type="entry name" value="WHTH_GntR"/>
    <property type="match status" value="1"/>
</dbReference>
<dbReference type="InterPro" id="IPR036388">
    <property type="entry name" value="WH-like_DNA-bd_sf"/>
</dbReference>
<dbReference type="InterPro" id="IPR000524">
    <property type="entry name" value="Tscrpt_reg_HTH_GntR"/>
</dbReference>
<organism evidence="5 6">
    <name type="scientific">Allofournierella massiliensis</name>
    <dbReference type="NCBI Taxonomy" id="1650663"/>
    <lineage>
        <taxon>Bacteria</taxon>
        <taxon>Bacillati</taxon>
        <taxon>Bacillota</taxon>
        <taxon>Clostridia</taxon>
        <taxon>Eubacteriales</taxon>
        <taxon>Oscillospiraceae</taxon>
        <taxon>Allofournierella</taxon>
    </lineage>
</organism>
<comment type="caution">
    <text evidence="5">The sequence shown here is derived from an EMBL/GenBank/DDBJ whole genome shotgun (WGS) entry which is preliminary data.</text>
</comment>
<evidence type="ECO:0000313" key="5">
    <source>
        <dbReference type="EMBL" id="TCL59184.1"/>
    </source>
</evidence>
<keyword evidence="3" id="KW-0804">Transcription</keyword>
<dbReference type="PANTHER" id="PTHR38445">
    <property type="entry name" value="HTH-TYPE TRANSCRIPTIONAL REPRESSOR YTRA"/>
    <property type="match status" value="1"/>
</dbReference>
<sequence>MEIYISNSSPKPIYAQITDQIRAAIFDGRLKEGEALPSIRLLAKELRISVITTKRAYEDLEKAGFINTVPGKGCFVAPQNMELHREETLKKMEGYLQQAVDTALAGGISKAEVLATLNLLLEGD</sequence>